<feature type="region of interest" description="Disordered" evidence="6">
    <location>
        <begin position="217"/>
        <end position="241"/>
    </location>
</feature>
<keyword evidence="3 5" id="KW-0238">DNA-binding</keyword>
<dbReference type="Pfam" id="PF03704">
    <property type="entry name" value="BTAD"/>
    <property type="match status" value="1"/>
</dbReference>
<dbReference type="InterPro" id="IPR005158">
    <property type="entry name" value="BTAD"/>
</dbReference>
<keyword evidence="2" id="KW-0805">Transcription regulation</keyword>
<feature type="DNA-binding region" description="OmpR/PhoB-type" evidence="5">
    <location>
        <begin position="1"/>
        <end position="104"/>
    </location>
</feature>
<evidence type="ECO:0000256" key="4">
    <source>
        <dbReference type="ARBA" id="ARBA00023163"/>
    </source>
</evidence>
<dbReference type="InterPro" id="IPR027417">
    <property type="entry name" value="P-loop_NTPase"/>
</dbReference>
<evidence type="ECO:0000313" key="8">
    <source>
        <dbReference type="EMBL" id="MBO4161982.1"/>
    </source>
</evidence>
<sequence>MSTQQVGVELRLLGPVRALRDGTELVLGSARRTAVLCVLALRAGEAVSRDQLVDAVWGDDPPQSAAGNVYTYVSTLRQLLEPARGRWTAGRLLSSGGGSYQLHLTPTSVDVLRFESLHAQAQRQRSTGHTDAELNATAAALRLWRGEAFAGVPGPFAEQQRSRLTALRIATAERYAELLTGRGRQQEAAQVLRELMTAHPHREEPRRTFVVAPPVAARPTDSRVSTGGSRPVGSPVAARPVELASRSTVPSAGIPAAAPAEPPVRIDAAPLLGRDRELLRLRRAVTGVAAGRGGSILLEGPAGIGKTALLRAALPHAPAGCRLGWAVGDEATRDAPSGTLRDCVESALTTGPGRRAVGAQATAADPGGEPGADQAGDRLLADWGDQVDATDPDRTDADVATRTVQLVRRATTETPLILVIDDLHWADPATLRAWETLGAQARELPLLLVAAVRSGAERAVGPATAETLTLGPLDSRSAGALVRAVASPPPEPDDLTRILDDADGHPQYLRQLATEGIDPFPGSGLVAAVTAHLSPFPDDTRQVLRAVAFLSAYEVRAPGSQPAGCTMAEVGAVTGHPADDLARMLAPVRAAGILAPGDRLRLRHRVVARTLCESTPAALRVTLCRRYAQRLAEAGTAPERVVALMLVGKALVDECSANWLAEHVERVAEAAPGIAIAVLAQAHAQHTLDPARRLTLTAWLARLLLRADRNAAAEAGWVAARTADPELAGEMRWIAAHSHERRGDFETAAQIAHAALRERRIGGHWIEQLRLLLGRIRPSLPGKPTEPQLSRSRLLGGGRPSVS</sequence>
<dbReference type="SMART" id="SM01043">
    <property type="entry name" value="BTAD"/>
    <property type="match status" value="1"/>
</dbReference>
<name>A0ABS3V8P1_9ACTN</name>
<dbReference type="SUPFAM" id="SSF48452">
    <property type="entry name" value="TPR-like"/>
    <property type="match status" value="1"/>
</dbReference>
<dbReference type="Gene3D" id="1.25.40.10">
    <property type="entry name" value="Tetratricopeptide repeat domain"/>
    <property type="match status" value="1"/>
</dbReference>
<feature type="domain" description="OmpR/PhoB-type" evidence="7">
    <location>
        <begin position="1"/>
        <end position="104"/>
    </location>
</feature>
<evidence type="ECO:0000259" key="7">
    <source>
        <dbReference type="PROSITE" id="PS51755"/>
    </source>
</evidence>
<dbReference type="EMBL" id="JAGFWR010000006">
    <property type="protein sequence ID" value="MBO4161982.1"/>
    <property type="molecule type" value="Genomic_DNA"/>
</dbReference>
<evidence type="ECO:0000256" key="6">
    <source>
        <dbReference type="SAM" id="MobiDB-lite"/>
    </source>
</evidence>
<evidence type="ECO:0000256" key="1">
    <source>
        <dbReference type="ARBA" id="ARBA00005820"/>
    </source>
</evidence>
<dbReference type="InterPro" id="IPR041664">
    <property type="entry name" value="AAA_16"/>
</dbReference>
<evidence type="ECO:0000313" key="9">
    <source>
        <dbReference type="Proteomes" id="UP000671399"/>
    </source>
</evidence>
<dbReference type="Pfam" id="PF00486">
    <property type="entry name" value="Trans_reg_C"/>
    <property type="match status" value="1"/>
</dbReference>
<dbReference type="Gene3D" id="1.10.10.10">
    <property type="entry name" value="Winged helix-like DNA-binding domain superfamily/Winged helix DNA-binding domain"/>
    <property type="match status" value="1"/>
</dbReference>
<keyword evidence="9" id="KW-1185">Reference proteome</keyword>
<feature type="region of interest" description="Disordered" evidence="6">
    <location>
        <begin position="354"/>
        <end position="376"/>
    </location>
</feature>
<evidence type="ECO:0000256" key="5">
    <source>
        <dbReference type="PROSITE-ProRule" id="PRU01091"/>
    </source>
</evidence>
<dbReference type="Proteomes" id="UP000671399">
    <property type="component" value="Unassembled WGS sequence"/>
</dbReference>
<reference evidence="8 9" key="1">
    <citation type="submission" date="2021-03" db="EMBL/GenBank/DDBJ databases">
        <authorList>
            <person name="Lee D.-H."/>
        </authorList>
    </citation>
    <scope>NUCLEOTIDE SEQUENCE [LARGE SCALE GENOMIC DNA]</scope>
    <source>
        <strain evidence="8 9">MMS20-R2-23</strain>
    </source>
</reference>
<protein>
    <submittedName>
        <fullName evidence="8">AAA family ATPase</fullName>
    </submittedName>
</protein>
<dbReference type="Gene3D" id="3.40.50.300">
    <property type="entry name" value="P-loop containing nucleotide triphosphate hydrolases"/>
    <property type="match status" value="1"/>
</dbReference>
<dbReference type="Pfam" id="PF13191">
    <property type="entry name" value="AAA_16"/>
    <property type="match status" value="1"/>
</dbReference>
<evidence type="ECO:0000256" key="2">
    <source>
        <dbReference type="ARBA" id="ARBA00023015"/>
    </source>
</evidence>
<dbReference type="InterPro" id="IPR011990">
    <property type="entry name" value="TPR-like_helical_dom_sf"/>
</dbReference>
<feature type="region of interest" description="Disordered" evidence="6">
    <location>
        <begin position="782"/>
        <end position="803"/>
    </location>
</feature>
<organism evidence="8 9">
    <name type="scientific">Micromonospora antibiotica</name>
    <dbReference type="NCBI Taxonomy" id="2807623"/>
    <lineage>
        <taxon>Bacteria</taxon>
        <taxon>Bacillati</taxon>
        <taxon>Actinomycetota</taxon>
        <taxon>Actinomycetes</taxon>
        <taxon>Micromonosporales</taxon>
        <taxon>Micromonosporaceae</taxon>
        <taxon>Micromonospora</taxon>
    </lineage>
</organism>
<keyword evidence="4" id="KW-0804">Transcription</keyword>
<dbReference type="InterPro" id="IPR051677">
    <property type="entry name" value="AfsR-DnrI-RedD_regulator"/>
</dbReference>
<accession>A0ABS3V8P1</accession>
<dbReference type="PANTHER" id="PTHR35807:SF1">
    <property type="entry name" value="TRANSCRIPTIONAL REGULATOR REDD"/>
    <property type="match status" value="1"/>
</dbReference>
<comment type="similarity">
    <text evidence="1">Belongs to the AfsR/DnrI/RedD regulatory family.</text>
</comment>
<dbReference type="SUPFAM" id="SSF52540">
    <property type="entry name" value="P-loop containing nucleoside triphosphate hydrolases"/>
    <property type="match status" value="1"/>
</dbReference>
<dbReference type="CDD" id="cd00383">
    <property type="entry name" value="trans_reg_C"/>
    <property type="match status" value="1"/>
</dbReference>
<comment type="caution">
    <text evidence="8">The sequence shown here is derived from an EMBL/GenBank/DDBJ whole genome shotgun (WGS) entry which is preliminary data.</text>
</comment>
<dbReference type="RefSeq" id="WP_208567631.1">
    <property type="nucleotide sequence ID" value="NZ_JAGFWR010000006.1"/>
</dbReference>
<dbReference type="InterPro" id="IPR001867">
    <property type="entry name" value="OmpR/PhoB-type_DNA-bd"/>
</dbReference>
<dbReference type="InterPro" id="IPR036388">
    <property type="entry name" value="WH-like_DNA-bd_sf"/>
</dbReference>
<dbReference type="PANTHER" id="PTHR35807">
    <property type="entry name" value="TRANSCRIPTIONAL REGULATOR REDD-RELATED"/>
    <property type="match status" value="1"/>
</dbReference>
<proteinExistence type="inferred from homology"/>
<dbReference type="SUPFAM" id="SSF46894">
    <property type="entry name" value="C-terminal effector domain of the bipartite response regulators"/>
    <property type="match status" value="1"/>
</dbReference>
<gene>
    <name evidence="8" type="ORF">JQN83_14350</name>
</gene>
<dbReference type="PROSITE" id="PS51755">
    <property type="entry name" value="OMPR_PHOB"/>
    <property type="match status" value="1"/>
</dbReference>
<dbReference type="SMART" id="SM00862">
    <property type="entry name" value="Trans_reg_C"/>
    <property type="match status" value="1"/>
</dbReference>
<evidence type="ECO:0000256" key="3">
    <source>
        <dbReference type="ARBA" id="ARBA00023125"/>
    </source>
</evidence>
<dbReference type="InterPro" id="IPR016032">
    <property type="entry name" value="Sig_transdc_resp-reg_C-effctor"/>
</dbReference>